<evidence type="ECO:0000313" key="3">
    <source>
        <dbReference type="EMBL" id="CAH3029703.1"/>
    </source>
</evidence>
<feature type="region of interest" description="Disordered" evidence="2">
    <location>
        <begin position="671"/>
        <end position="690"/>
    </location>
</feature>
<feature type="compositionally biased region" description="Basic and acidic residues" evidence="2">
    <location>
        <begin position="188"/>
        <end position="199"/>
    </location>
</feature>
<name>A0ABN8MJI8_9CNID</name>
<accession>A0ABN8MJI8</accession>
<feature type="compositionally biased region" description="Polar residues" evidence="2">
    <location>
        <begin position="389"/>
        <end position="401"/>
    </location>
</feature>
<sequence>MSLETSDSLRQQFQLIQEQQQKKLLARKQRKAKNNEKTGQEDASSTTDTFWGHDGQTDNLDLKLDTAVANGGDLFMQKEVDELKDVIRVLKDENGRLYKLLGERDEEMRILRKARDEEKRALAGSGVAADTAAGRIMELSKKNRELTADLESERNKVRQLTKKARDMERELMSSANVQGITKQAVAEQKSKSDTDKDSSEVTALQDKLNQSNNKLAEFRNQCEKLKKDLKVAHKVLAKEVGDGFNITSLLNDSSGWRGRQQQITSLQNKVTELKSQLGQVARSSSATSNNILLRSAMMSPSSLPSQYDEKHRSVLKKIEKDRKEAQEKTQAELENLDREHTKLQQKHDAAKARNKVLTSDLKGLKAQVQTLLEKGAHDDELIAALMREQQQLKSQAASRKATTPPPPPKGTSQDKAQMEHLKQVCQERDLRIQQLEKELGHARLELKNTTEKYKQLSERETKSVACCTEDLTTNEERVEQNGPSYGFTGVNTQATRTVPGYGFVNSSVEGPLLKGPYPQGAEDLGAQNNGFIPSRKYVPPEGPSRNQIGSVPGSPARRHVMSRGSVQGTSGRGSAQGYQLPPTPPSGGRGSRGRRNSAGGSDEVQLLKSQVQESKSLCQAAEVERDRLLELVSLLQKRVDEAKNIELEASNKWQQERRQVAHLEKQLSRVQSGQGVVKGKGKGYGTGGTVQDRQAKMEDLEELSTRLAIQTDENDALKEALNSTLKAKEEDLKFYQEMMDQTKKIFVQGLRQFRQNSAPS</sequence>
<proteinExistence type="predicted"/>
<evidence type="ECO:0000313" key="4">
    <source>
        <dbReference type="Proteomes" id="UP001159427"/>
    </source>
</evidence>
<feature type="coiled-coil region" evidence="1">
    <location>
        <begin position="700"/>
        <end position="745"/>
    </location>
</feature>
<feature type="region of interest" description="Disordered" evidence="2">
    <location>
        <begin position="389"/>
        <end position="419"/>
    </location>
</feature>
<gene>
    <name evidence="3" type="ORF">PEVE_00036589</name>
</gene>
<dbReference type="EMBL" id="CALNXI010000587">
    <property type="protein sequence ID" value="CAH3029703.1"/>
    <property type="molecule type" value="Genomic_DNA"/>
</dbReference>
<dbReference type="PANTHER" id="PTHR31935:SF1">
    <property type="entry name" value="COILED-COIL DOMAIN-CONTAINING PROTEIN 13"/>
    <property type="match status" value="1"/>
</dbReference>
<feature type="region of interest" description="Disordered" evidence="2">
    <location>
        <begin position="25"/>
        <end position="56"/>
    </location>
</feature>
<feature type="coiled-coil region" evidence="1">
    <location>
        <begin position="308"/>
        <end position="374"/>
    </location>
</feature>
<feature type="compositionally biased region" description="Polar residues" evidence="2">
    <location>
        <begin position="564"/>
        <end position="577"/>
    </location>
</feature>
<evidence type="ECO:0000256" key="2">
    <source>
        <dbReference type="SAM" id="MobiDB-lite"/>
    </source>
</evidence>
<comment type="caution">
    <text evidence="3">The sequence shown here is derived from an EMBL/GenBank/DDBJ whole genome shotgun (WGS) entry which is preliminary data.</text>
</comment>
<evidence type="ECO:0000256" key="1">
    <source>
        <dbReference type="SAM" id="Coils"/>
    </source>
</evidence>
<evidence type="ECO:0008006" key="5">
    <source>
        <dbReference type="Google" id="ProtNLM"/>
    </source>
</evidence>
<feature type="region of interest" description="Disordered" evidence="2">
    <location>
        <begin position="180"/>
        <end position="202"/>
    </location>
</feature>
<feature type="compositionally biased region" description="Gly residues" evidence="2">
    <location>
        <begin position="676"/>
        <end position="688"/>
    </location>
</feature>
<keyword evidence="4" id="KW-1185">Reference proteome</keyword>
<dbReference type="Proteomes" id="UP001159427">
    <property type="component" value="Unassembled WGS sequence"/>
</dbReference>
<organism evidence="3 4">
    <name type="scientific">Porites evermanni</name>
    <dbReference type="NCBI Taxonomy" id="104178"/>
    <lineage>
        <taxon>Eukaryota</taxon>
        <taxon>Metazoa</taxon>
        <taxon>Cnidaria</taxon>
        <taxon>Anthozoa</taxon>
        <taxon>Hexacorallia</taxon>
        <taxon>Scleractinia</taxon>
        <taxon>Fungiina</taxon>
        <taxon>Poritidae</taxon>
        <taxon>Porites</taxon>
    </lineage>
</organism>
<dbReference type="InterPro" id="IPR038929">
    <property type="entry name" value="CCDC13"/>
</dbReference>
<feature type="coiled-coil region" evidence="1">
    <location>
        <begin position="136"/>
        <end position="177"/>
    </location>
</feature>
<feature type="region of interest" description="Disordered" evidence="2">
    <location>
        <begin position="514"/>
        <end position="602"/>
    </location>
</feature>
<reference evidence="3 4" key="1">
    <citation type="submission" date="2022-05" db="EMBL/GenBank/DDBJ databases">
        <authorList>
            <consortium name="Genoscope - CEA"/>
            <person name="William W."/>
        </authorList>
    </citation>
    <scope>NUCLEOTIDE SEQUENCE [LARGE SCALE GENOMIC DNA]</scope>
</reference>
<feature type="coiled-coil region" evidence="1">
    <location>
        <begin position="604"/>
        <end position="645"/>
    </location>
</feature>
<dbReference type="PANTHER" id="PTHR31935">
    <property type="entry name" value="COILED-COIL DOMAIN-CONTAINING PROTEIN 13"/>
    <property type="match status" value="1"/>
</dbReference>
<keyword evidence="1" id="KW-0175">Coiled coil</keyword>
<protein>
    <recommendedName>
        <fullName evidence="5">Coiled-coil domain-containing protein 13</fullName>
    </recommendedName>
</protein>